<dbReference type="Proteomes" id="UP000618445">
    <property type="component" value="Unassembled WGS sequence"/>
</dbReference>
<dbReference type="PROSITE" id="PS50887">
    <property type="entry name" value="GGDEF"/>
    <property type="match status" value="1"/>
</dbReference>
<dbReference type="InterPro" id="IPR000160">
    <property type="entry name" value="GGDEF_dom"/>
</dbReference>
<proteinExistence type="predicted"/>
<dbReference type="SMART" id="SM00065">
    <property type="entry name" value="GAF"/>
    <property type="match status" value="1"/>
</dbReference>
<dbReference type="InterPro" id="IPR043128">
    <property type="entry name" value="Rev_trsase/Diguanyl_cyclase"/>
</dbReference>
<feature type="domain" description="GGDEF" evidence="1">
    <location>
        <begin position="194"/>
        <end position="327"/>
    </location>
</feature>
<accession>A0ABR8CDQ1</accession>
<keyword evidence="3" id="KW-1185">Reference proteome</keyword>
<dbReference type="PANTHER" id="PTHR43102">
    <property type="entry name" value="SLR1143 PROTEIN"/>
    <property type="match status" value="1"/>
</dbReference>
<sequence>MKAPDYPENEDIRLATLRSLNILDTESEERFDRLTRIAKRLFRVPIALVSLVDTNRQWFKSCLGIEVNEMSRDISFCGHAILGNDIFMIADALMDERFYDNPLVLNDPKIRFYAGVPLVVSNGIKVGTLCLIDQEPRILSEEDRELLRDLGQMAAQELSSVQLATIDELTQISNRRGFSALAHHALNLCKRMGKPASLFFFDLDFFKEINDLYGHAEGDQALINFSRILKEAFRESDVVGRLGGDEFVALLTNANQTETHLILNRLEQILKDFNNQQGSRGYNIIYSVGMVEFDPSRHHSINDLLVEGDRLMYAQKREKRTREVISS</sequence>
<evidence type="ECO:0000313" key="3">
    <source>
        <dbReference type="Proteomes" id="UP000618445"/>
    </source>
</evidence>
<comment type="caution">
    <text evidence="2">The sequence shown here is derived from an EMBL/GenBank/DDBJ whole genome shotgun (WGS) entry which is preliminary data.</text>
</comment>
<dbReference type="Pfam" id="PF00990">
    <property type="entry name" value="GGDEF"/>
    <property type="match status" value="1"/>
</dbReference>
<dbReference type="EMBL" id="JACJQY010000034">
    <property type="protein sequence ID" value="MBD2318731.1"/>
    <property type="molecule type" value="Genomic_DNA"/>
</dbReference>
<dbReference type="RefSeq" id="WP_190579994.1">
    <property type="nucleotide sequence ID" value="NZ_CAWPQU010000028.1"/>
</dbReference>
<dbReference type="Gene3D" id="3.30.450.40">
    <property type="match status" value="1"/>
</dbReference>
<dbReference type="InterPro" id="IPR029787">
    <property type="entry name" value="Nucleotide_cyclase"/>
</dbReference>
<dbReference type="InterPro" id="IPR029016">
    <property type="entry name" value="GAF-like_dom_sf"/>
</dbReference>
<dbReference type="Gene3D" id="3.30.70.270">
    <property type="match status" value="1"/>
</dbReference>
<evidence type="ECO:0000259" key="1">
    <source>
        <dbReference type="PROSITE" id="PS50887"/>
    </source>
</evidence>
<reference evidence="2 3" key="1">
    <citation type="journal article" date="2020" name="ISME J.">
        <title>Comparative genomics reveals insights into cyanobacterial evolution and habitat adaptation.</title>
        <authorList>
            <person name="Chen M.Y."/>
            <person name="Teng W.K."/>
            <person name="Zhao L."/>
            <person name="Hu C.X."/>
            <person name="Zhou Y.K."/>
            <person name="Han B.P."/>
            <person name="Song L.R."/>
            <person name="Shu W.S."/>
        </authorList>
    </citation>
    <scope>NUCLEOTIDE SEQUENCE [LARGE SCALE GENOMIC DNA]</scope>
    <source>
        <strain evidence="2 3">FACHB-1050</strain>
    </source>
</reference>
<dbReference type="CDD" id="cd01949">
    <property type="entry name" value="GGDEF"/>
    <property type="match status" value="1"/>
</dbReference>
<dbReference type="PANTHER" id="PTHR43102:SF2">
    <property type="entry name" value="GAF DOMAIN-CONTAINING PROTEIN"/>
    <property type="match status" value="1"/>
</dbReference>
<dbReference type="Pfam" id="PF01590">
    <property type="entry name" value="GAF"/>
    <property type="match status" value="1"/>
</dbReference>
<organism evidence="2 3">
    <name type="scientific">Phormidium tenue FACHB-1050</name>
    <dbReference type="NCBI Taxonomy" id="2692857"/>
    <lineage>
        <taxon>Bacteria</taxon>
        <taxon>Bacillati</taxon>
        <taxon>Cyanobacteriota</taxon>
        <taxon>Cyanophyceae</taxon>
        <taxon>Oscillatoriophycideae</taxon>
        <taxon>Oscillatoriales</taxon>
        <taxon>Oscillatoriaceae</taxon>
        <taxon>Phormidium</taxon>
    </lineage>
</organism>
<dbReference type="NCBIfam" id="TIGR00254">
    <property type="entry name" value="GGDEF"/>
    <property type="match status" value="1"/>
</dbReference>
<dbReference type="InterPro" id="IPR003018">
    <property type="entry name" value="GAF"/>
</dbReference>
<protein>
    <submittedName>
        <fullName evidence="2">Sensor domain-containing diguanylate cyclase</fullName>
    </submittedName>
</protein>
<name>A0ABR8CDQ1_9CYAN</name>
<dbReference type="SUPFAM" id="SSF55781">
    <property type="entry name" value="GAF domain-like"/>
    <property type="match status" value="1"/>
</dbReference>
<evidence type="ECO:0000313" key="2">
    <source>
        <dbReference type="EMBL" id="MBD2318731.1"/>
    </source>
</evidence>
<dbReference type="SMART" id="SM00267">
    <property type="entry name" value="GGDEF"/>
    <property type="match status" value="1"/>
</dbReference>
<gene>
    <name evidence="2" type="ORF">H6G05_17990</name>
</gene>
<dbReference type="SUPFAM" id="SSF55073">
    <property type="entry name" value="Nucleotide cyclase"/>
    <property type="match status" value="1"/>
</dbReference>